<evidence type="ECO:0000256" key="1">
    <source>
        <dbReference type="SAM" id="MobiDB-lite"/>
    </source>
</evidence>
<dbReference type="AlphaFoldDB" id="A0A4P9VZC8"/>
<evidence type="ECO:0000313" key="2">
    <source>
        <dbReference type="EMBL" id="RKO85124.1"/>
    </source>
</evidence>
<keyword evidence="3" id="KW-1185">Reference proteome</keyword>
<gene>
    <name evidence="2" type="ORF">BDK51DRAFT_41318</name>
</gene>
<organism evidence="2 3">
    <name type="scientific">Blyttiomyces helicus</name>
    <dbReference type="NCBI Taxonomy" id="388810"/>
    <lineage>
        <taxon>Eukaryota</taxon>
        <taxon>Fungi</taxon>
        <taxon>Fungi incertae sedis</taxon>
        <taxon>Chytridiomycota</taxon>
        <taxon>Chytridiomycota incertae sedis</taxon>
        <taxon>Chytridiomycetes</taxon>
        <taxon>Chytridiomycetes incertae sedis</taxon>
        <taxon>Blyttiomyces</taxon>
    </lineage>
</organism>
<accession>A0A4P9VZC8</accession>
<name>A0A4P9VZC8_9FUNG</name>
<dbReference type="OrthoDB" id="2447694at2759"/>
<sequence>MAGLIANHLKLHIRNVEPLLAVTMTEVDEWKSREHAADNVLSGTLSSVAELADNTSMFRSTDVMSLRIHYRDASTFREITDEVVRYERNVPDDVYVGDVDAAAIQSLANNPIPTRHMSAESKSMLQLMVCMAEGGKYAIGTEESWTDSFVGHLLNRLSFSEYPLMTQIRPRFRFAVGRAKTVSCRPSFTIFNASAPTVMIDTDKHMMRVNRNSQWGEHQIAGELLGIAWRNFNTSGPPYNKIVRGVRVIGTKFTFYKATFPEEYMMQLGNGFPRAKALIYRYPSSDTSQSHLGMDYSDPSQRKIIV</sequence>
<dbReference type="EMBL" id="KZ999393">
    <property type="protein sequence ID" value="RKO85124.1"/>
    <property type="molecule type" value="Genomic_DNA"/>
</dbReference>
<proteinExistence type="predicted"/>
<reference evidence="3" key="1">
    <citation type="journal article" date="2018" name="Nat. Microbiol.">
        <title>Leveraging single-cell genomics to expand the fungal tree of life.</title>
        <authorList>
            <person name="Ahrendt S.R."/>
            <person name="Quandt C.A."/>
            <person name="Ciobanu D."/>
            <person name="Clum A."/>
            <person name="Salamov A."/>
            <person name="Andreopoulos B."/>
            <person name="Cheng J.F."/>
            <person name="Woyke T."/>
            <person name="Pelin A."/>
            <person name="Henrissat B."/>
            <person name="Reynolds N.K."/>
            <person name="Benny G.L."/>
            <person name="Smith M.E."/>
            <person name="James T.Y."/>
            <person name="Grigoriev I.V."/>
        </authorList>
    </citation>
    <scope>NUCLEOTIDE SEQUENCE [LARGE SCALE GENOMIC DNA]</scope>
</reference>
<feature type="region of interest" description="Disordered" evidence="1">
    <location>
        <begin position="286"/>
        <end position="306"/>
    </location>
</feature>
<evidence type="ECO:0000313" key="3">
    <source>
        <dbReference type="Proteomes" id="UP000269721"/>
    </source>
</evidence>
<dbReference type="Proteomes" id="UP000269721">
    <property type="component" value="Unassembled WGS sequence"/>
</dbReference>
<protein>
    <submittedName>
        <fullName evidence="2">Uncharacterized protein</fullName>
    </submittedName>
</protein>